<evidence type="ECO:0000256" key="2">
    <source>
        <dbReference type="ARBA" id="ARBA00022723"/>
    </source>
</evidence>
<feature type="region of interest" description="Disordered" evidence="7">
    <location>
        <begin position="1"/>
        <end position="64"/>
    </location>
</feature>
<protein>
    <recommendedName>
        <fullName evidence="8">RING-type domain-containing protein</fullName>
    </recommendedName>
</protein>
<dbReference type="Pfam" id="PF13923">
    <property type="entry name" value="zf-C3HC4_2"/>
    <property type="match status" value="1"/>
</dbReference>
<dbReference type="InterPro" id="IPR017907">
    <property type="entry name" value="Znf_RING_CS"/>
</dbReference>
<accession>A0A7S3K0S2</accession>
<evidence type="ECO:0000256" key="4">
    <source>
        <dbReference type="ARBA" id="ARBA00022833"/>
    </source>
</evidence>
<dbReference type="SUPFAM" id="SSF57850">
    <property type="entry name" value="RING/U-box"/>
    <property type="match status" value="1"/>
</dbReference>
<evidence type="ECO:0000256" key="3">
    <source>
        <dbReference type="ARBA" id="ARBA00022771"/>
    </source>
</evidence>
<gene>
    <name evidence="9" type="ORF">ALAG00032_LOCUS9939</name>
</gene>
<keyword evidence="2" id="KW-0479">Metal-binding</keyword>
<keyword evidence="3 6" id="KW-0863">Zinc-finger</keyword>
<dbReference type="InterPro" id="IPR013083">
    <property type="entry name" value="Znf_RING/FYVE/PHD"/>
</dbReference>
<proteinExistence type="predicted"/>
<dbReference type="InterPro" id="IPR001841">
    <property type="entry name" value="Znf_RING"/>
</dbReference>
<evidence type="ECO:0000256" key="1">
    <source>
        <dbReference type="ARBA" id="ARBA00004123"/>
    </source>
</evidence>
<dbReference type="GO" id="GO:0005634">
    <property type="term" value="C:nucleus"/>
    <property type="evidence" value="ECO:0007669"/>
    <property type="project" value="UniProtKB-SubCell"/>
</dbReference>
<dbReference type="FunFam" id="3.30.40.10:FF:000033">
    <property type="entry name" value="Polycomb group RING finger protein 3"/>
    <property type="match status" value="1"/>
</dbReference>
<feature type="compositionally biased region" description="Basic and acidic residues" evidence="7">
    <location>
        <begin position="51"/>
        <end position="64"/>
    </location>
</feature>
<dbReference type="GO" id="GO:0008270">
    <property type="term" value="F:zinc ion binding"/>
    <property type="evidence" value="ECO:0007669"/>
    <property type="project" value="UniProtKB-KW"/>
</dbReference>
<organism evidence="9">
    <name type="scientific">Aureoumbra lagunensis</name>
    <dbReference type="NCBI Taxonomy" id="44058"/>
    <lineage>
        <taxon>Eukaryota</taxon>
        <taxon>Sar</taxon>
        <taxon>Stramenopiles</taxon>
        <taxon>Ochrophyta</taxon>
        <taxon>Pelagophyceae</taxon>
        <taxon>Pelagomonadales</taxon>
        <taxon>Aureoumbra</taxon>
    </lineage>
</organism>
<evidence type="ECO:0000256" key="5">
    <source>
        <dbReference type="ARBA" id="ARBA00023242"/>
    </source>
</evidence>
<keyword evidence="4" id="KW-0862">Zinc</keyword>
<sequence>MVNEDKDDTRVEKNKEEDEDNDEKEKGKIDDEKKGKEEAPRSARKKRRRSDGRDDENGPIPADDHLRDFKMISFRAADVNAHLVCRLCEGYFRDAHTITECLHTFCKQCLITYLRSGKGVCPHCNVFLGPHPQNVILHDRTMQTLVDKIFPIEKQTAPSLATTTAKATTEKQPSSPQKKTQAKDVTDQISFKVEPHNQQDANHPLQALDKPYLKTSGKLKVLQLRKYLAKKLNTNSNNLELLCKDQTLPAEHSVQFIKRMMWFPSNDIGDLLLTYRKNDAILDVI</sequence>
<reference evidence="9" key="1">
    <citation type="submission" date="2021-01" db="EMBL/GenBank/DDBJ databases">
        <authorList>
            <person name="Corre E."/>
            <person name="Pelletier E."/>
            <person name="Niang G."/>
            <person name="Scheremetjew M."/>
            <person name="Finn R."/>
            <person name="Kale V."/>
            <person name="Holt S."/>
            <person name="Cochrane G."/>
            <person name="Meng A."/>
            <person name="Brown T."/>
            <person name="Cohen L."/>
        </authorList>
    </citation>
    <scope>NUCLEOTIDE SEQUENCE</scope>
    <source>
        <strain evidence="9">CCMP1510</strain>
    </source>
</reference>
<evidence type="ECO:0000313" key="9">
    <source>
        <dbReference type="EMBL" id="CAE0369176.1"/>
    </source>
</evidence>
<feature type="domain" description="RING-type" evidence="8">
    <location>
        <begin position="85"/>
        <end position="125"/>
    </location>
</feature>
<dbReference type="PANTHER" id="PTHR45893">
    <property type="entry name" value="POLYCOMB GROUP RING FINGER PROTEIN"/>
    <property type="match status" value="1"/>
</dbReference>
<feature type="region of interest" description="Disordered" evidence="7">
    <location>
        <begin position="161"/>
        <end position="185"/>
    </location>
</feature>
<feature type="compositionally biased region" description="Basic and acidic residues" evidence="7">
    <location>
        <begin position="7"/>
        <end position="16"/>
    </location>
</feature>
<dbReference type="Pfam" id="PF16207">
    <property type="entry name" value="RAWUL"/>
    <property type="match status" value="1"/>
</dbReference>
<feature type="compositionally biased region" description="Polar residues" evidence="7">
    <location>
        <begin position="170"/>
        <end position="179"/>
    </location>
</feature>
<keyword evidence="5" id="KW-0539">Nucleus</keyword>
<evidence type="ECO:0000256" key="7">
    <source>
        <dbReference type="SAM" id="MobiDB-lite"/>
    </source>
</evidence>
<dbReference type="PROSITE" id="PS00518">
    <property type="entry name" value="ZF_RING_1"/>
    <property type="match status" value="1"/>
</dbReference>
<dbReference type="PROSITE" id="PS50089">
    <property type="entry name" value="ZF_RING_2"/>
    <property type="match status" value="1"/>
</dbReference>
<dbReference type="InterPro" id="IPR032443">
    <property type="entry name" value="RAWUL"/>
</dbReference>
<dbReference type="InterPro" id="IPR051507">
    <property type="entry name" value="PcG_RING_finger"/>
</dbReference>
<dbReference type="AlphaFoldDB" id="A0A7S3K0S2"/>
<dbReference type="Gene3D" id="3.30.40.10">
    <property type="entry name" value="Zinc/RING finger domain, C3HC4 (zinc finger)"/>
    <property type="match status" value="1"/>
</dbReference>
<feature type="compositionally biased region" description="Basic and acidic residues" evidence="7">
    <location>
        <begin position="23"/>
        <end position="41"/>
    </location>
</feature>
<name>A0A7S3K0S2_9STRA</name>
<evidence type="ECO:0000256" key="6">
    <source>
        <dbReference type="PROSITE-ProRule" id="PRU00175"/>
    </source>
</evidence>
<dbReference type="EMBL" id="HBIJ01014820">
    <property type="protein sequence ID" value="CAE0369176.1"/>
    <property type="molecule type" value="Transcribed_RNA"/>
</dbReference>
<evidence type="ECO:0000259" key="8">
    <source>
        <dbReference type="PROSITE" id="PS50089"/>
    </source>
</evidence>
<comment type="subcellular location">
    <subcellularLocation>
        <location evidence="1">Nucleus</location>
    </subcellularLocation>
</comment>
<dbReference type="Gene3D" id="3.10.20.90">
    <property type="entry name" value="Phosphatidylinositol 3-kinase Catalytic Subunit, Chain A, domain 1"/>
    <property type="match status" value="1"/>
</dbReference>